<dbReference type="GO" id="GO:0005634">
    <property type="term" value="C:nucleus"/>
    <property type="evidence" value="ECO:0007669"/>
    <property type="project" value="UniProtKB-ARBA"/>
</dbReference>
<dbReference type="SMART" id="SM00355">
    <property type="entry name" value="ZnF_C2H2"/>
    <property type="match status" value="9"/>
</dbReference>
<dbReference type="Gene3D" id="3.30.160.60">
    <property type="entry name" value="Classic Zinc Finger"/>
    <property type="match status" value="3"/>
</dbReference>
<feature type="compositionally biased region" description="Basic residues" evidence="6">
    <location>
        <begin position="319"/>
        <end position="328"/>
    </location>
</feature>
<feature type="compositionally biased region" description="Acidic residues" evidence="6">
    <location>
        <begin position="638"/>
        <end position="652"/>
    </location>
</feature>
<dbReference type="PROSITE" id="PS00028">
    <property type="entry name" value="ZINC_FINGER_C2H2_1"/>
    <property type="match status" value="5"/>
</dbReference>
<keyword evidence="1" id="KW-0479">Metal-binding</keyword>
<evidence type="ECO:0000259" key="7">
    <source>
        <dbReference type="PROSITE" id="PS50157"/>
    </source>
</evidence>
<dbReference type="PANTHER" id="PTHR19818:SF139">
    <property type="entry name" value="PAIR-RULE PROTEIN ODD-PAIRED"/>
    <property type="match status" value="1"/>
</dbReference>
<dbReference type="GO" id="GO:0008270">
    <property type="term" value="F:zinc ion binding"/>
    <property type="evidence" value="ECO:0007669"/>
    <property type="project" value="UniProtKB-KW"/>
</dbReference>
<dbReference type="InterPro" id="IPR050329">
    <property type="entry name" value="GLI_C2H2-zinc-finger"/>
</dbReference>
<dbReference type="PANTHER" id="PTHR19818">
    <property type="entry name" value="ZINC FINGER PROTEIN ZIC AND GLI"/>
    <property type="match status" value="1"/>
</dbReference>
<proteinExistence type="predicted"/>
<feature type="region of interest" description="Disordered" evidence="6">
    <location>
        <begin position="638"/>
        <end position="674"/>
    </location>
</feature>
<evidence type="ECO:0000256" key="6">
    <source>
        <dbReference type="SAM" id="MobiDB-lite"/>
    </source>
</evidence>
<dbReference type="GO" id="GO:0000978">
    <property type="term" value="F:RNA polymerase II cis-regulatory region sequence-specific DNA binding"/>
    <property type="evidence" value="ECO:0007669"/>
    <property type="project" value="TreeGrafter"/>
</dbReference>
<protein>
    <recommendedName>
        <fullName evidence="7">C2H2-type domain-containing protein</fullName>
    </recommendedName>
</protein>
<keyword evidence="3 5" id="KW-0863">Zinc-finger</keyword>
<feature type="domain" description="C2H2-type" evidence="7">
    <location>
        <begin position="460"/>
        <end position="488"/>
    </location>
</feature>
<organism evidence="8 9">
    <name type="scientific">Blomia tropicalis</name>
    <name type="common">Mite</name>
    <dbReference type="NCBI Taxonomy" id="40697"/>
    <lineage>
        <taxon>Eukaryota</taxon>
        <taxon>Metazoa</taxon>
        <taxon>Ecdysozoa</taxon>
        <taxon>Arthropoda</taxon>
        <taxon>Chelicerata</taxon>
        <taxon>Arachnida</taxon>
        <taxon>Acari</taxon>
        <taxon>Acariformes</taxon>
        <taxon>Sarcoptiformes</taxon>
        <taxon>Astigmata</taxon>
        <taxon>Glycyphagoidea</taxon>
        <taxon>Echimyopodidae</taxon>
        <taxon>Blomia</taxon>
    </lineage>
</organism>
<keyword evidence="4" id="KW-0862">Zinc</keyword>
<keyword evidence="2" id="KW-0677">Repeat</keyword>
<reference evidence="8" key="1">
    <citation type="submission" date="2022-12" db="EMBL/GenBank/DDBJ databases">
        <title>Genome assemblies of Blomia tropicalis.</title>
        <authorList>
            <person name="Cui Y."/>
        </authorList>
    </citation>
    <scope>NUCLEOTIDE SEQUENCE</scope>
    <source>
        <tissue evidence="8">Adult mites</tissue>
    </source>
</reference>
<feature type="domain" description="C2H2-type" evidence="7">
    <location>
        <begin position="539"/>
        <end position="569"/>
    </location>
</feature>
<dbReference type="GO" id="GO:0000981">
    <property type="term" value="F:DNA-binding transcription factor activity, RNA polymerase II-specific"/>
    <property type="evidence" value="ECO:0007669"/>
    <property type="project" value="TreeGrafter"/>
</dbReference>
<accession>A0A9Q0RKC7</accession>
<name>A0A9Q0RKC7_BLOTA</name>
<dbReference type="AlphaFoldDB" id="A0A9Q0RKC7"/>
<comment type="caution">
    <text evidence="8">The sequence shown here is derived from an EMBL/GenBank/DDBJ whole genome shotgun (WGS) entry which is preliminary data.</text>
</comment>
<evidence type="ECO:0000256" key="4">
    <source>
        <dbReference type="ARBA" id="ARBA00022833"/>
    </source>
</evidence>
<evidence type="ECO:0000256" key="2">
    <source>
        <dbReference type="ARBA" id="ARBA00022737"/>
    </source>
</evidence>
<evidence type="ECO:0000256" key="3">
    <source>
        <dbReference type="ARBA" id="ARBA00022771"/>
    </source>
</evidence>
<dbReference type="PROSITE" id="PS50157">
    <property type="entry name" value="ZINC_FINGER_C2H2_2"/>
    <property type="match status" value="2"/>
</dbReference>
<evidence type="ECO:0000313" key="8">
    <source>
        <dbReference type="EMBL" id="KAJ6217614.1"/>
    </source>
</evidence>
<dbReference type="Proteomes" id="UP001142055">
    <property type="component" value="Chromosome 3"/>
</dbReference>
<evidence type="ECO:0000313" key="9">
    <source>
        <dbReference type="Proteomes" id="UP001142055"/>
    </source>
</evidence>
<feature type="region of interest" description="Disordered" evidence="6">
    <location>
        <begin position="308"/>
        <end position="328"/>
    </location>
</feature>
<dbReference type="GO" id="GO:0045944">
    <property type="term" value="P:positive regulation of transcription by RNA polymerase II"/>
    <property type="evidence" value="ECO:0007669"/>
    <property type="project" value="UniProtKB-ARBA"/>
</dbReference>
<evidence type="ECO:0000256" key="5">
    <source>
        <dbReference type="PROSITE-ProRule" id="PRU00042"/>
    </source>
</evidence>
<keyword evidence="9" id="KW-1185">Reference proteome</keyword>
<dbReference type="EMBL" id="JAPWDV010000003">
    <property type="protein sequence ID" value="KAJ6217614.1"/>
    <property type="molecule type" value="Genomic_DNA"/>
</dbReference>
<sequence>MYEMMEISSTNETDAHTTTIPLYKSESDNAEWTQCLISIKTELLCCPLPNCNDTKKSYNELNNHLSLHHRILPYRCLVDSCNMVSHSPNGISEHVSNVHNDGIPLKCLECETIFAEYQILSKHHFTTHQRGQFHCTYQGACQFIAETRAEVIQHAHQEHNALYATREHVMAVHESLISAADYDVVVFDSNQSEMLLLIGQETLITGHPIILGFYQPRRVDGAGFTTLVDSGQSILVDGNLYNQIHIEGQNIFTSDDQTVGLYFTVEADNQQLIQSMGQSNGKGIANIINVRKQTFKRNKKEISQNNVSDEEEYEEAGTVKKKKAGRKRKYCRKNNTNNIIKVEENVKPPKYVRRPKAESYSYGSYSKNDYVTNFQSSEEEYEENEGELDSQMDDPDVMKKQSEESLASTSLASIVSNGCNSIETEQIMYSCLVSSCLQMFSSNRALIAHFAEEHSEISDITCALCGIQFNNNNEMIHHLQTIHFEQPYIQIASPPPPCPRAKKRTSKGYGCSQPLCEYVSLTRYQLKRHHISTHSNLPHICRHLDCFAAFAEKEELIQHDLIIHRRVKPYKCKWSDCVYQCGRDYNLISHIRTQHFKIGPDCDINDDPLHRDPKLYMEVIEDLLVDNIPDIDTIVDEEEAEVEEEEEEEEEENHNLERDCQSNEQMVSLENQLS</sequence>
<evidence type="ECO:0000256" key="1">
    <source>
        <dbReference type="ARBA" id="ARBA00022723"/>
    </source>
</evidence>
<dbReference type="InterPro" id="IPR013087">
    <property type="entry name" value="Znf_C2H2_type"/>
</dbReference>
<dbReference type="SUPFAM" id="SSF57667">
    <property type="entry name" value="beta-beta-alpha zinc fingers"/>
    <property type="match status" value="2"/>
</dbReference>
<dbReference type="InterPro" id="IPR036236">
    <property type="entry name" value="Znf_C2H2_sf"/>
</dbReference>
<feature type="compositionally biased region" description="Polar residues" evidence="6">
    <location>
        <begin position="662"/>
        <end position="674"/>
    </location>
</feature>
<gene>
    <name evidence="8" type="ORF">RDWZM_008771</name>
</gene>